<reference evidence="1 2" key="1">
    <citation type="journal article" date="2008" name="Infect. Immun.">
        <title>Genomic comparison of virulent Rickettsia rickettsii Sheila Smith and avirulent Rickettsia rickettsii Iowa.</title>
        <authorList>
            <person name="Ellison D.W."/>
            <person name="Clark T.R."/>
            <person name="Sturdevant D.E."/>
            <person name="Virtaneva K."/>
            <person name="Porcella S.F."/>
            <person name="Hackstadt T."/>
        </authorList>
    </citation>
    <scope>NUCLEOTIDE SEQUENCE [LARGE SCALE GENOMIC DNA]</scope>
    <source>
        <strain evidence="1 2">Iowa</strain>
    </source>
</reference>
<proteinExistence type="predicted"/>
<name>B0BVM6_RICRO</name>
<reference evidence="1 2" key="2">
    <citation type="journal article" date="2015" name="Infect. Immun.">
        <title>Comparative genome sequencing of Rickettsia rickettsii strains that differ in virulence.</title>
        <authorList>
            <person name="Clark T.R."/>
            <person name="Noriea N.F."/>
            <person name="Bublitz D.C."/>
            <person name="Ellison D.W."/>
            <person name="Martens C."/>
            <person name="Lutter E.I."/>
            <person name="Hackstadt T."/>
        </authorList>
    </citation>
    <scope>NUCLEOTIDE SEQUENCE [LARGE SCALE GENOMIC DNA]</scope>
    <source>
        <strain evidence="1 2">Iowa</strain>
    </source>
</reference>
<gene>
    <name evidence="1" type="ordered locus">RrIowa_1569</name>
</gene>
<sequence length="53" mass="6034">MQFYTKVKLFIKQLLEIRKVIVELFMDKTLFPLASVSKAVSATAIALMVDQES</sequence>
<dbReference type="AlphaFoldDB" id="B0BVM6"/>
<accession>B0BVM6</accession>
<keyword evidence="2" id="KW-1185">Reference proteome</keyword>
<dbReference type="Proteomes" id="UP000000796">
    <property type="component" value="Chromosome"/>
</dbReference>
<organism evidence="1 2">
    <name type="scientific">Rickettsia rickettsii (strain Iowa)</name>
    <dbReference type="NCBI Taxonomy" id="452659"/>
    <lineage>
        <taxon>Bacteria</taxon>
        <taxon>Pseudomonadati</taxon>
        <taxon>Pseudomonadota</taxon>
        <taxon>Alphaproteobacteria</taxon>
        <taxon>Rickettsiales</taxon>
        <taxon>Rickettsiaceae</taxon>
        <taxon>Rickettsieae</taxon>
        <taxon>Rickettsia</taxon>
        <taxon>spotted fever group</taxon>
    </lineage>
</organism>
<evidence type="ECO:0000313" key="2">
    <source>
        <dbReference type="Proteomes" id="UP000000796"/>
    </source>
</evidence>
<protein>
    <submittedName>
        <fullName evidence="1">Uncharacterized protein</fullName>
    </submittedName>
</protein>
<dbReference type="HOGENOM" id="CLU_3065739_0_0_5"/>
<evidence type="ECO:0000313" key="1">
    <source>
        <dbReference type="EMBL" id="ABY73286.1"/>
    </source>
</evidence>
<dbReference type="EMBL" id="CP000766">
    <property type="protein sequence ID" value="ABY73286.1"/>
    <property type="molecule type" value="Genomic_DNA"/>
</dbReference>
<dbReference type="KEGG" id="rrj:RrIowa_1569"/>